<feature type="region of interest" description="Disordered" evidence="20">
    <location>
        <begin position="1003"/>
        <end position="1029"/>
    </location>
</feature>
<dbReference type="FunFam" id="2.60.120.430:FF:000003">
    <property type="entry name" value="FERONIA receptor-like kinase"/>
    <property type="match status" value="1"/>
</dbReference>
<feature type="domain" description="LIM zinc-binding" evidence="22">
    <location>
        <begin position="1032"/>
        <end position="1092"/>
    </location>
</feature>
<keyword evidence="12 18" id="KW-0862">Zinc</keyword>
<dbReference type="CDD" id="cd09396">
    <property type="entry name" value="LIM_DA1"/>
    <property type="match status" value="1"/>
</dbReference>
<dbReference type="Gene3D" id="3.30.200.20">
    <property type="entry name" value="Phosphorylase Kinase, domain 1"/>
    <property type="match status" value="1"/>
</dbReference>
<dbReference type="Pfam" id="PF00069">
    <property type="entry name" value="Pkinase"/>
    <property type="match status" value="1"/>
</dbReference>
<feature type="domain" description="Protein kinase" evidence="21">
    <location>
        <begin position="546"/>
        <end position="829"/>
    </location>
</feature>
<evidence type="ECO:0000313" key="23">
    <source>
        <dbReference type="EMBL" id="CAI9090759.1"/>
    </source>
</evidence>
<dbReference type="FunFam" id="1.10.510.10:FF:000468">
    <property type="entry name" value="PTI1-like tyrosine-protein kinase 3"/>
    <property type="match status" value="1"/>
</dbReference>
<evidence type="ECO:0000259" key="22">
    <source>
        <dbReference type="PROSITE" id="PS50023"/>
    </source>
</evidence>
<dbReference type="SMART" id="SM00132">
    <property type="entry name" value="LIM"/>
    <property type="match status" value="1"/>
</dbReference>
<dbReference type="Pfam" id="PF00412">
    <property type="entry name" value="LIM"/>
    <property type="match status" value="1"/>
</dbReference>
<keyword evidence="24" id="KW-1185">Reference proteome</keyword>
<dbReference type="EMBL" id="OX459118">
    <property type="protein sequence ID" value="CAI9090759.1"/>
    <property type="molecule type" value="Genomic_DNA"/>
</dbReference>
<evidence type="ECO:0000256" key="6">
    <source>
        <dbReference type="ARBA" id="ARBA00022679"/>
    </source>
</evidence>
<dbReference type="Gene3D" id="1.10.510.10">
    <property type="entry name" value="Transferase(Phosphotransferase) domain 1"/>
    <property type="match status" value="1"/>
</dbReference>
<dbReference type="SUPFAM" id="SSF56112">
    <property type="entry name" value="Protein kinase-like (PK-like)"/>
    <property type="match status" value="1"/>
</dbReference>
<dbReference type="Pfam" id="PF12315">
    <property type="entry name" value="DA1-like"/>
    <property type="match status" value="1"/>
</dbReference>
<reference evidence="23" key="1">
    <citation type="submission" date="2023-03" db="EMBL/GenBank/DDBJ databases">
        <authorList>
            <person name="Julca I."/>
        </authorList>
    </citation>
    <scope>NUCLEOTIDE SEQUENCE</scope>
</reference>
<dbReference type="PROSITE" id="PS00108">
    <property type="entry name" value="PROTEIN_KINASE_ST"/>
    <property type="match status" value="1"/>
</dbReference>
<dbReference type="Proteomes" id="UP001161247">
    <property type="component" value="Chromosome 1"/>
</dbReference>
<keyword evidence="4" id="KW-1003">Cell membrane</keyword>
<keyword evidence="16" id="KW-1015">Disulfide bond</keyword>
<evidence type="ECO:0000256" key="14">
    <source>
        <dbReference type="ARBA" id="ARBA00022989"/>
    </source>
</evidence>
<dbReference type="SUPFAM" id="SSF57716">
    <property type="entry name" value="Glucocorticoid receptor-like (DNA-binding domain)"/>
    <property type="match status" value="1"/>
</dbReference>
<feature type="compositionally biased region" description="Basic and acidic residues" evidence="20">
    <location>
        <begin position="922"/>
        <end position="953"/>
    </location>
</feature>
<dbReference type="SMART" id="SM00220">
    <property type="entry name" value="S_TKc"/>
    <property type="match status" value="1"/>
</dbReference>
<organism evidence="23 24">
    <name type="scientific">Oldenlandia corymbosa var. corymbosa</name>
    <dbReference type="NCBI Taxonomy" id="529605"/>
    <lineage>
        <taxon>Eukaryota</taxon>
        <taxon>Viridiplantae</taxon>
        <taxon>Streptophyta</taxon>
        <taxon>Embryophyta</taxon>
        <taxon>Tracheophyta</taxon>
        <taxon>Spermatophyta</taxon>
        <taxon>Magnoliopsida</taxon>
        <taxon>eudicotyledons</taxon>
        <taxon>Gunneridae</taxon>
        <taxon>Pentapetalae</taxon>
        <taxon>asterids</taxon>
        <taxon>lamiids</taxon>
        <taxon>Gentianales</taxon>
        <taxon>Rubiaceae</taxon>
        <taxon>Rubioideae</taxon>
        <taxon>Spermacoceae</taxon>
        <taxon>Hedyotis-Oldenlandia complex</taxon>
        <taxon>Oldenlandia</taxon>
    </lineage>
</organism>
<dbReference type="PROSITE" id="PS50011">
    <property type="entry name" value="PROTEIN_KINASE_DOM"/>
    <property type="match status" value="1"/>
</dbReference>
<feature type="compositionally biased region" description="Basic and acidic residues" evidence="20">
    <location>
        <begin position="963"/>
        <end position="979"/>
    </location>
</feature>
<evidence type="ECO:0000256" key="16">
    <source>
        <dbReference type="ARBA" id="ARBA00023157"/>
    </source>
</evidence>
<evidence type="ECO:0000256" key="17">
    <source>
        <dbReference type="ARBA" id="ARBA00023180"/>
    </source>
</evidence>
<protein>
    <submittedName>
        <fullName evidence="23">OLC1v1025593C3</fullName>
    </submittedName>
</protein>
<evidence type="ECO:0000256" key="20">
    <source>
        <dbReference type="SAM" id="MobiDB-lite"/>
    </source>
</evidence>
<evidence type="ECO:0000256" key="18">
    <source>
        <dbReference type="PROSITE-ProRule" id="PRU00125"/>
    </source>
</evidence>
<evidence type="ECO:0000313" key="24">
    <source>
        <dbReference type="Proteomes" id="UP001161247"/>
    </source>
</evidence>
<evidence type="ECO:0000256" key="19">
    <source>
        <dbReference type="PROSITE-ProRule" id="PRU10141"/>
    </source>
</evidence>
<feature type="region of interest" description="Disordered" evidence="20">
    <location>
        <begin position="849"/>
        <end position="877"/>
    </location>
</feature>
<sequence>MRSFNPKRRHPMNISNERKGHIRLMLQAVIKLLLTSILISLLLSTVVYTETPVPNRKFFFNVDDKAPPSPATAHLIRDVAINCGSVGNSTARDGREWIGESAMAGISGESISSVAVQISILRGGADSVPYKTSRISATEFRYTFRVIQGQKIIRLHFYPAFYRGFEKLIDYFSVKAGHFTLLRDYSASLAARNSGVKFIVKEFCLNVEGHQRLELTFSPSPLIDKSNGKTTYAFVNGIEIISMPTGLYYTPEQDVLGARIVGLSNRFYIIDTNTALEVKHRINIGGNPLNAMEDFGLFRRWDEDTSYLLDPRGRQLSHRALKYKNIPAFVVPLKVYQTSRKIETELYHRLYHLTWKIPIDLGFGYLVRLHFCDYRMSERGVREFSVLINNKIAETWADVIRWSGDVGIPIYKDYLAIMDYHGDEKNRNPYLMVRLESENDSIFELLKGMEIFKLSDLENNLAAPDLVDPKGLLLTSWNLKTETLSIENTIGVAVTVTAILMSTIGYGLGKCWENSNIVGEGADSASVELCPRYFSLAAIKLATQNFSDGLVIGKGGFGKVYKGVIPGDPGIVVAIKRLNMFSRQGANEFRAEIETLSKLRHIQLVSLIGYCDESTEMILVYEYIPGGTLADNLYKFARKGKDCVPLSWEQRVKICIGAARGLEYLHTSGEYGIIHRDIKDTNILLGENFVAKISDFGLSKLEKVTMSKSYVSTRVKGTLGYLDPDYVTNHRLTRKSDVYSFGVVMLVVLSGKPALDSRNCGEPESLLSCFREFMAEYGDASRIVDPCLKGDFSSEILKSFVEIVENCLQLQPNNRPTMAQVVSSLELVLKDTQNQTRSDLVDSRIQSSCLSHHEASTPEQSVISPPAEINPGKNLQRRRREWTTVLKSLFGWLWKVGNGEKNFAGAPVNLINDVPGEEEEERAAQEDRKSTSEDHEKSVSEEDEKSIAGEDKTSTAGDGKTSIADEDHQEVVEQKDVKGKKVVEDASHLKDDDEQLSKACQESFNLGSPPYPRPHDSRSLGPSNQSNPSEHRICAGCKAELGHGRYLTCMGATWHPKCFMCRACGEPISDYVFSLYDNQPHHQSCYKILYHPFCDVCKDYGYMQGIFTVDGRYLALGDGRKLCFECSVSAIMDSGECQHLYIELQNFYEGLQMKLEQQIPILLVGRQALNETREGEKQGLHNLPETTGLCFSEERDVGTILRPPRRVGSDGTIGMFTRPADILVRPCEVTAIMILSGLPRLLTGSILANVMMEAWLRLQGYSHLSPEVENGICQLLAYRWPDSQINTGSGSSNVASTSSSSSSTGSSKKEIPSQFQKKLGEYFMHRIESDTSSANIFKQAKEAVVKYGLKRTLDYTLVTGSFP</sequence>
<gene>
    <name evidence="23" type="ORF">OLC1_LOCUS2846</name>
</gene>
<keyword evidence="6" id="KW-0808">Transferase</keyword>
<keyword evidence="9" id="KW-0732">Signal</keyword>
<keyword evidence="17" id="KW-0325">Glycoprotein</keyword>
<evidence type="ECO:0000256" key="4">
    <source>
        <dbReference type="ARBA" id="ARBA00022475"/>
    </source>
</evidence>
<dbReference type="PROSITE" id="PS00478">
    <property type="entry name" value="LIM_DOMAIN_1"/>
    <property type="match status" value="1"/>
</dbReference>
<dbReference type="InterPro" id="IPR045218">
    <property type="entry name" value="DA1-like"/>
</dbReference>
<dbReference type="GO" id="GO:0046872">
    <property type="term" value="F:metal ion binding"/>
    <property type="evidence" value="ECO:0007669"/>
    <property type="project" value="UniProtKB-KW"/>
</dbReference>
<dbReference type="GO" id="GO:0004674">
    <property type="term" value="F:protein serine/threonine kinase activity"/>
    <property type="evidence" value="ECO:0007669"/>
    <property type="project" value="UniProtKB-KW"/>
</dbReference>
<dbReference type="CDD" id="cd14066">
    <property type="entry name" value="STKc_IRAK"/>
    <property type="match status" value="1"/>
</dbReference>
<dbReference type="PANTHER" id="PTHR24209">
    <property type="entry name" value="PROTEIN DA1-RELATED 2"/>
    <property type="match status" value="1"/>
</dbReference>
<keyword evidence="10 19" id="KW-0547">Nucleotide-binding</keyword>
<name>A0AAV1C808_OLDCO</name>
<dbReference type="GO" id="GO:0005886">
    <property type="term" value="C:plasma membrane"/>
    <property type="evidence" value="ECO:0007669"/>
    <property type="project" value="UniProtKB-SubCell"/>
</dbReference>
<dbReference type="FunFam" id="3.30.200.20:FF:000039">
    <property type="entry name" value="receptor-like protein kinase FERONIA"/>
    <property type="match status" value="1"/>
</dbReference>
<feature type="region of interest" description="Disordered" evidence="20">
    <location>
        <begin position="904"/>
        <end position="979"/>
    </location>
</feature>
<feature type="binding site" evidence="19">
    <location>
        <position position="576"/>
    </location>
    <ligand>
        <name>ATP</name>
        <dbReference type="ChEBI" id="CHEBI:30616"/>
    </ligand>
</feature>
<dbReference type="InterPro" id="IPR011009">
    <property type="entry name" value="Kinase-like_dom_sf"/>
</dbReference>
<evidence type="ECO:0000256" key="2">
    <source>
        <dbReference type="ARBA" id="ARBA00004479"/>
    </source>
</evidence>
<dbReference type="InterPro" id="IPR008271">
    <property type="entry name" value="Ser/Thr_kinase_AS"/>
</dbReference>
<keyword evidence="7" id="KW-0812">Transmembrane</keyword>
<evidence type="ECO:0000256" key="5">
    <source>
        <dbReference type="ARBA" id="ARBA00022527"/>
    </source>
</evidence>
<dbReference type="InterPro" id="IPR000719">
    <property type="entry name" value="Prot_kinase_dom"/>
</dbReference>
<evidence type="ECO:0000256" key="12">
    <source>
        <dbReference type="ARBA" id="ARBA00022833"/>
    </source>
</evidence>
<dbReference type="InterPro" id="IPR022087">
    <property type="entry name" value="DA1-like_dom"/>
</dbReference>
<evidence type="ECO:0000256" key="10">
    <source>
        <dbReference type="ARBA" id="ARBA00022741"/>
    </source>
</evidence>
<dbReference type="GO" id="GO:0043130">
    <property type="term" value="F:ubiquitin binding"/>
    <property type="evidence" value="ECO:0007669"/>
    <property type="project" value="TreeGrafter"/>
</dbReference>
<dbReference type="Gene3D" id="2.60.120.430">
    <property type="entry name" value="Galactose-binding lectin"/>
    <property type="match status" value="2"/>
</dbReference>
<keyword evidence="5" id="KW-0723">Serine/threonine-protein kinase</keyword>
<evidence type="ECO:0000256" key="3">
    <source>
        <dbReference type="ARBA" id="ARBA00005843"/>
    </source>
</evidence>
<evidence type="ECO:0000256" key="11">
    <source>
        <dbReference type="ARBA" id="ARBA00022777"/>
    </source>
</evidence>
<dbReference type="GO" id="GO:0051707">
    <property type="term" value="P:response to other organism"/>
    <property type="evidence" value="ECO:0007669"/>
    <property type="project" value="UniProtKB-ARBA"/>
</dbReference>
<evidence type="ECO:0000256" key="9">
    <source>
        <dbReference type="ARBA" id="ARBA00022729"/>
    </source>
</evidence>
<keyword evidence="18" id="KW-0440">LIM domain</keyword>
<evidence type="ECO:0000256" key="8">
    <source>
        <dbReference type="ARBA" id="ARBA00022723"/>
    </source>
</evidence>
<dbReference type="PROSITE" id="PS50023">
    <property type="entry name" value="LIM_DOMAIN_2"/>
    <property type="match status" value="1"/>
</dbReference>
<keyword evidence="13 19" id="KW-0067">ATP-binding</keyword>
<dbReference type="Gene3D" id="2.10.110.10">
    <property type="entry name" value="Cysteine Rich Protein"/>
    <property type="match status" value="1"/>
</dbReference>
<comment type="similarity">
    <text evidence="3">Belongs to the protein kinase superfamily. TKL Ser/Thr protein kinase family.</text>
</comment>
<dbReference type="InterPro" id="IPR017441">
    <property type="entry name" value="Protein_kinase_ATP_BS"/>
</dbReference>
<keyword evidence="14" id="KW-1133">Transmembrane helix</keyword>
<keyword evidence="8 18" id="KW-0479">Metal-binding</keyword>
<proteinExistence type="inferred from homology"/>
<evidence type="ECO:0000256" key="13">
    <source>
        <dbReference type="ARBA" id="ARBA00022840"/>
    </source>
</evidence>
<dbReference type="Pfam" id="PF12819">
    <property type="entry name" value="Malectin_like"/>
    <property type="match status" value="1"/>
</dbReference>
<dbReference type="InterPro" id="IPR024788">
    <property type="entry name" value="Malectin-like_Carb-bd_dom"/>
</dbReference>
<comment type="subcellular location">
    <subcellularLocation>
        <location evidence="1">Cell membrane</location>
        <topology evidence="1">Single-pass membrane protein</topology>
    </subcellularLocation>
    <subcellularLocation>
        <location evidence="2">Membrane</location>
        <topology evidence="2">Single-pass type I membrane protein</topology>
    </subcellularLocation>
</comment>
<accession>A0AAV1C808</accession>
<dbReference type="GO" id="GO:0005524">
    <property type="term" value="F:ATP binding"/>
    <property type="evidence" value="ECO:0007669"/>
    <property type="project" value="UniProtKB-UniRule"/>
</dbReference>
<feature type="compositionally biased region" description="Low complexity" evidence="20">
    <location>
        <begin position="1287"/>
        <end position="1306"/>
    </location>
</feature>
<feature type="region of interest" description="Disordered" evidence="20">
    <location>
        <begin position="1287"/>
        <end position="1312"/>
    </location>
</feature>
<dbReference type="FunFam" id="2.60.120.430:FF:000007">
    <property type="entry name" value="FERONIA receptor-like kinase"/>
    <property type="match status" value="1"/>
</dbReference>
<evidence type="ECO:0000256" key="15">
    <source>
        <dbReference type="ARBA" id="ARBA00023136"/>
    </source>
</evidence>
<evidence type="ECO:0000259" key="21">
    <source>
        <dbReference type="PROSITE" id="PS50011"/>
    </source>
</evidence>
<keyword evidence="15" id="KW-0472">Membrane</keyword>
<dbReference type="InterPro" id="IPR001781">
    <property type="entry name" value="Znf_LIM"/>
</dbReference>
<dbReference type="PANTHER" id="PTHR24209:SF25">
    <property type="entry name" value="PROTEIN DA1-RELATED 1"/>
    <property type="match status" value="1"/>
</dbReference>
<dbReference type="PROSITE" id="PS00107">
    <property type="entry name" value="PROTEIN_KINASE_ATP"/>
    <property type="match status" value="1"/>
</dbReference>
<evidence type="ECO:0000256" key="1">
    <source>
        <dbReference type="ARBA" id="ARBA00004162"/>
    </source>
</evidence>
<keyword evidence="11" id="KW-0418">Kinase</keyword>
<evidence type="ECO:0000256" key="7">
    <source>
        <dbReference type="ARBA" id="ARBA00022692"/>
    </source>
</evidence>